<dbReference type="InterPro" id="IPR011989">
    <property type="entry name" value="ARM-like"/>
</dbReference>
<evidence type="ECO:0000313" key="2">
    <source>
        <dbReference type="Proteomes" id="UP001500266"/>
    </source>
</evidence>
<dbReference type="EMBL" id="BAABDO010000207">
    <property type="protein sequence ID" value="GAA3508671.1"/>
    <property type="molecule type" value="Genomic_DNA"/>
</dbReference>
<accession>A0ABP6UKJ5</accession>
<dbReference type="InterPro" id="IPR016024">
    <property type="entry name" value="ARM-type_fold"/>
</dbReference>
<evidence type="ECO:0008006" key="3">
    <source>
        <dbReference type="Google" id="ProtNLM"/>
    </source>
</evidence>
<dbReference type="SMART" id="SM00567">
    <property type="entry name" value="EZ_HEAT"/>
    <property type="match status" value="3"/>
</dbReference>
<dbReference type="Gene3D" id="1.25.10.10">
    <property type="entry name" value="Leucine-rich Repeat Variant"/>
    <property type="match status" value="1"/>
</dbReference>
<evidence type="ECO:0000313" key="1">
    <source>
        <dbReference type="EMBL" id="GAA3508671.1"/>
    </source>
</evidence>
<gene>
    <name evidence="1" type="ORF">GCM10022416_62940</name>
</gene>
<protein>
    <recommendedName>
        <fullName evidence="3">HEAT repeat domain-containing protein</fullName>
    </recommendedName>
</protein>
<name>A0ABP6UKJ5_9ACTN</name>
<reference evidence="2" key="1">
    <citation type="journal article" date="2019" name="Int. J. Syst. Evol. Microbiol.">
        <title>The Global Catalogue of Microorganisms (GCM) 10K type strain sequencing project: providing services to taxonomists for standard genome sequencing and annotation.</title>
        <authorList>
            <consortium name="The Broad Institute Genomics Platform"/>
            <consortium name="The Broad Institute Genome Sequencing Center for Infectious Disease"/>
            <person name="Wu L."/>
            <person name="Ma J."/>
        </authorList>
    </citation>
    <scope>NUCLEOTIDE SEQUENCE [LARGE SCALE GENOMIC DNA]</scope>
    <source>
        <strain evidence="2">JCM 17316</strain>
    </source>
</reference>
<sequence length="113" mass="11588">MRDADPLVRAAAFEALAGVGCPSPLDGAADEALHDPAWQVRVGAARGLAGASREVAADPLIKALADPHLDVRKAAVITLGRWVADPAVADALRAALDDSDADVRGYARRALAA</sequence>
<dbReference type="InterPro" id="IPR004155">
    <property type="entry name" value="PBS_lyase_HEAT"/>
</dbReference>
<dbReference type="Proteomes" id="UP001500266">
    <property type="component" value="Unassembled WGS sequence"/>
</dbReference>
<organism evidence="1 2">
    <name type="scientific">Actinomadura keratinilytica</name>
    <dbReference type="NCBI Taxonomy" id="547461"/>
    <lineage>
        <taxon>Bacteria</taxon>
        <taxon>Bacillati</taxon>
        <taxon>Actinomycetota</taxon>
        <taxon>Actinomycetes</taxon>
        <taxon>Streptosporangiales</taxon>
        <taxon>Thermomonosporaceae</taxon>
        <taxon>Actinomadura</taxon>
    </lineage>
</organism>
<dbReference type="SUPFAM" id="SSF48371">
    <property type="entry name" value="ARM repeat"/>
    <property type="match status" value="1"/>
</dbReference>
<comment type="caution">
    <text evidence="1">The sequence shown here is derived from an EMBL/GenBank/DDBJ whole genome shotgun (WGS) entry which is preliminary data.</text>
</comment>
<proteinExistence type="predicted"/>
<dbReference type="Pfam" id="PF13646">
    <property type="entry name" value="HEAT_2"/>
    <property type="match status" value="1"/>
</dbReference>
<keyword evidence="2" id="KW-1185">Reference proteome</keyword>